<evidence type="ECO:0000256" key="1">
    <source>
        <dbReference type="SAM" id="SignalP"/>
    </source>
</evidence>
<accession>A0ABP9QP78</accession>
<feature type="chain" id="PRO_5046181213" evidence="1">
    <location>
        <begin position="27"/>
        <end position="323"/>
    </location>
</feature>
<sequence>MSRITRLLKHCLGLAALITLAAPVMAQDKVTFTTSWFAQAEHGGYYQAVAKGIYKKYNLDVTIKMGGPQVNIVQLLAAGQTDFIMGKDFQVLSGIEKGIPMTTVAANFQYEVQGIMTHPDVKSIADLKGRNIMIASSAHTSYWPMLKSKFGFTDAQVRPYTGSLQPFFADKTMAVQGFSTSEPFEADKAGIKTNFFLLSEEGYPPYGNTIVAMQKTVKEKPDVTARFVKATLEGWASYLQDPAAGNELIKKDNPQMSDEKLAFAVAGIKKLNVMGSGDAAKLGVGAMTEARWKKTFDFMVANGLLKPDVDWKQGYTLAFLPKP</sequence>
<dbReference type="InterPro" id="IPR015168">
    <property type="entry name" value="SsuA/THI5"/>
</dbReference>
<proteinExistence type="predicted"/>
<comment type="caution">
    <text evidence="3">The sequence shown here is derived from an EMBL/GenBank/DDBJ whole genome shotgun (WGS) entry which is preliminary data.</text>
</comment>
<protein>
    <submittedName>
        <fullName evidence="3">ABC transporter substrate-binding protein</fullName>
    </submittedName>
</protein>
<dbReference type="SUPFAM" id="SSF53850">
    <property type="entry name" value="Periplasmic binding protein-like II"/>
    <property type="match status" value="1"/>
</dbReference>
<evidence type="ECO:0000259" key="2">
    <source>
        <dbReference type="Pfam" id="PF09084"/>
    </source>
</evidence>
<reference evidence="4" key="1">
    <citation type="journal article" date="2019" name="Int. J. Syst. Evol. Microbiol.">
        <title>The Global Catalogue of Microorganisms (GCM) 10K type strain sequencing project: providing services to taxonomists for standard genome sequencing and annotation.</title>
        <authorList>
            <consortium name="The Broad Institute Genomics Platform"/>
            <consortium name="The Broad Institute Genome Sequencing Center for Infectious Disease"/>
            <person name="Wu L."/>
            <person name="Ma J."/>
        </authorList>
    </citation>
    <scope>NUCLEOTIDE SEQUENCE [LARGE SCALE GENOMIC DNA]</scope>
    <source>
        <strain evidence="4">JCM 18715</strain>
    </source>
</reference>
<dbReference type="EMBL" id="BAABLD010000008">
    <property type="protein sequence ID" value="GAA5164869.1"/>
    <property type="molecule type" value="Genomic_DNA"/>
</dbReference>
<gene>
    <name evidence="3" type="ORF">GCM10025770_19490</name>
</gene>
<evidence type="ECO:0000313" key="3">
    <source>
        <dbReference type="EMBL" id="GAA5164869.1"/>
    </source>
</evidence>
<name>A0ABP9QP78_9RHOO</name>
<feature type="signal peptide" evidence="1">
    <location>
        <begin position="1"/>
        <end position="26"/>
    </location>
</feature>
<feature type="domain" description="SsuA/THI5-like" evidence="2">
    <location>
        <begin position="40"/>
        <end position="243"/>
    </location>
</feature>
<dbReference type="Gene3D" id="3.40.190.10">
    <property type="entry name" value="Periplasmic binding protein-like II"/>
    <property type="match status" value="2"/>
</dbReference>
<dbReference type="InterPro" id="IPR027939">
    <property type="entry name" value="NMT1/THI5"/>
</dbReference>
<keyword evidence="4" id="KW-1185">Reference proteome</keyword>
<evidence type="ECO:0000313" key="4">
    <source>
        <dbReference type="Proteomes" id="UP001500547"/>
    </source>
</evidence>
<dbReference type="Pfam" id="PF09084">
    <property type="entry name" value="NMT1"/>
    <property type="match status" value="1"/>
</dbReference>
<keyword evidence="1" id="KW-0732">Signal</keyword>
<dbReference type="RefSeq" id="WP_345532736.1">
    <property type="nucleotide sequence ID" value="NZ_BAABLD010000008.1"/>
</dbReference>
<dbReference type="PANTHER" id="PTHR31528:SF3">
    <property type="entry name" value="THIAMINE BIOSYNTHESIS PROTEIN HI_0357-RELATED"/>
    <property type="match status" value="1"/>
</dbReference>
<dbReference type="PANTHER" id="PTHR31528">
    <property type="entry name" value="4-AMINO-5-HYDROXYMETHYL-2-METHYLPYRIMIDINE PHOSPHATE SYNTHASE THI11-RELATED"/>
    <property type="match status" value="1"/>
</dbReference>
<organism evidence="3 4">
    <name type="scientific">Viridibacterium curvum</name>
    <dbReference type="NCBI Taxonomy" id="1101404"/>
    <lineage>
        <taxon>Bacteria</taxon>
        <taxon>Pseudomonadati</taxon>
        <taxon>Pseudomonadota</taxon>
        <taxon>Betaproteobacteria</taxon>
        <taxon>Rhodocyclales</taxon>
        <taxon>Rhodocyclaceae</taxon>
        <taxon>Viridibacterium</taxon>
    </lineage>
</organism>
<dbReference type="Proteomes" id="UP001500547">
    <property type="component" value="Unassembled WGS sequence"/>
</dbReference>